<dbReference type="KEGG" id="tcq:TIRI35C_1702"/>
<gene>
    <name evidence="1" type="ORF">TIRI35C_1702</name>
</gene>
<accession>A0A7G2D8N8</accession>
<dbReference type="AlphaFoldDB" id="A0A7G2D8N8"/>
<dbReference type="EMBL" id="LR881183">
    <property type="protein sequence ID" value="CAD5244856.1"/>
    <property type="molecule type" value="Genomic_DNA"/>
</dbReference>
<protein>
    <submittedName>
        <fullName evidence="1">Uncharacterized protein</fullName>
    </submittedName>
</protein>
<dbReference type="GeneID" id="58919446"/>
<evidence type="ECO:0000313" key="1">
    <source>
        <dbReference type="EMBL" id="CAD5244856.1"/>
    </source>
</evidence>
<organism evidence="1 2">
    <name type="scientific">Thermococcus camini</name>
    <dbReference type="NCBI Taxonomy" id="2016373"/>
    <lineage>
        <taxon>Archaea</taxon>
        <taxon>Methanobacteriati</taxon>
        <taxon>Methanobacteriota</taxon>
        <taxon>Thermococci</taxon>
        <taxon>Thermococcales</taxon>
        <taxon>Thermococcaceae</taxon>
        <taxon>Thermococcus</taxon>
    </lineage>
</organism>
<dbReference type="Proteomes" id="UP000516304">
    <property type="component" value="Chromosome TIRI35C"/>
</dbReference>
<evidence type="ECO:0000313" key="2">
    <source>
        <dbReference type="Proteomes" id="UP000516304"/>
    </source>
</evidence>
<reference evidence="1 2" key="1">
    <citation type="submission" date="2020-09" db="EMBL/GenBank/DDBJ databases">
        <authorList>
            <person name="Courtine D."/>
        </authorList>
    </citation>
    <scope>NUCLEOTIDE SEQUENCE [LARGE SCALE GENOMIC DNA]</scope>
    <source>
        <strain evidence="1 2">IRI35c</strain>
    </source>
</reference>
<name>A0A7G2D8N8_9EURY</name>
<keyword evidence="2" id="KW-1185">Reference proteome</keyword>
<sequence length="54" mass="6565">MRDVIMRRKKTEKRNDRKIDPAARDLVELAGEGEIDFGEIKRPTRFKRFRINYQ</sequence>
<proteinExistence type="predicted"/>
<dbReference type="RefSeq" id="WP_188202518.1">
    <property type="nucleotide sequence ID" value="NZ_LR881183.1"/>
</dbReference>